<dbReference type="EMBL" id="DS022314">
    <property type="protein sequence ID" value="OAJ45030.1"/>
    <property type="molecule type" value="Genomic_DNA"/>
</dbReference>
<keyword evidence="5 7" id="KW-1133">Transmembrane helix</keyword>
<dbReference type="Proteomes" id="UP000077115">
    <property type="component" value="Unassembled WGS sequence"/>
</dbReference>
<protein>
    <recommendedName>
        <fullName evidence="7">Transmembrane 9 superfamily member</fullName>
    </recommendedName>
</protein>
<evidence type="ECO:0000313" key="8">
    <source>
        <dbReference type="EMBL" id="OAJ45030.1"/>
    </source>
</evidence>
<dbReference type="OrthoDB" id="1666796at2759"/>
<feature type="transmembrane region" description="Helical" evidence="7">
    <location>
        <begin position="401"/>
        <end position="425"/>
    </location>
</feature>
<keyword evidence="6 7" id="KW-0472">Membrane</keyword>
<feature type="transmembrane region" description="Helical" evidence="7">
    <location>
        <begin position="520"/>
        <end position="543"/>
    </location>
</feature>
<dbReference type="InterPro" id="IPR004240">
    <property type="entry name" value="EMP70"/>
</dbReference>
<feature type="chain" id="PRO_5007949387" description="Transmembrane 9 superfamily member" evidence="7">
    <location>
        <begin position="20"/>
        <end position="630"/>
    </location>
</feature>
<evidence type="ECO:0000256" key="4">
    <source>
        <dbReference type="ARBA" id="ARBA00022729"/>
    </source>
</evidence>
<feature type="transmembrane region" description="Helical" evidence="7">
    <location>
        <begin position="331"/>
        <end position="357"/>
    </location>
</feature>
<dbReference type="eggNOG" id="KOG1278">
    <property type="taxonomic scope" value="Eukaryota"/>
</dbReference>
<dbReference type="GO" id="GO:0016020">
    <property type="term" value="C:membrane"/>
    <property type="evidence" value="ECO:0007669"/>
    <property type="project" value="UniProtKB-SubCell"/>
</dbReference>
<name>A0A177X042_BATDL</name>
<accession>A0A177X042</accession>
<proteinExistence type="inferred from homology"/>
<dbReference type="STRING" id="403673.A0A177X042"/>
<dbReference type="PANTHER" id="PTHR10766:SF111">
    <property type="entry name" value="TRANSMEMBRANE 9 SUPERFAMILY MEMBER 2"/>
    <property type="match status" value="1"/>
</dbReference>
<dbReference type="VEuPathDB" id="FungiDB:BDEG_28198"/>
<feature type="transmembrane region" description="Helical" evidence="7">
    <location>
        <begin position="555"/>
        <end position="579"/>
    </location>
</feature>
<feature type="transmembrane region" description="Helical" evidence="7">
    <location>
        <begin position="437"/>
        <end position="460"/>
    </location>
</feature>
<evidence type="ECO:0000256" key="6">
    <source>
        <dbReference type="ARBA" id="ARBA00023136"/>
    </source>
</evidence>
<comment type="similarity">
    <text evidence="2 7">Belongs to the nonaspanin (TM9SF) (TC 9.A.2) family.</text>
</comment>
<reference evidence="8 9" key="1">
    <citation type="submission" date="2006-10" db="EMBL/GenBank/DDBJ databases">
        <title>The Genome Sequence of Batrachochytrium dendrobatidis JEL423.</title>
        <authorList>
            <consortium name="The Broad Institute Genome Sequencing Platform"/>
            <person name="Birren B."/>
            <person name="Lander E."/>
            <person name="Galagan J."/>
            <person name="Cuomo C."/>
            <person name="Devon K."/>
            <person name="Jaffe D."/>
            <person name="Butler J."/>
            <person name="Alvarez P."/>
            <person name="Gnerre S."/>
            <person name="Grabherr M."/>
            <person name="Kleber M."/>
            <person name="Mauceli E."/>
            <person name="Brockman W."/>
            <person name="Young S."/>
            <person name="LaButti K."/>
            <person name="Sykes S."/>
            <person name="DeCaprio D."/>
            <person name="Crawford M."/>
            <person name="Koehrsen M."/>
            <person name="Engels R."/>
            <person name="Montgomery P."/>
            <person name="Pearson M."/>
            <person name="Howarth C."/>
            <person name="Larson L."/>
            <person name="White J."/>
            <person name="O'Leary S."/>
            <person name="Kodira C."/>
            <person name="Zeng Q."/>
            <person name="Yandava C."/>
            <person name="Alvarado L."/>
            <person name="Longcore J."/>
            <person name="James T."/>
        </authorList>
    </citation>
    <scope>NUCLEOTIDE SEQUENCE [LARGE SCALE GENOMIC DNA]</scope>
    <source>
        <strain evidence="8 9">JEL423</strain>
    </source>
</reference>
<feature type="signal peptide" evidence="7">
    <location>
        <begin position="1"/>
        <end position="19"/>
    </location>
</feature>
<sequence>MMLTTTTVLAALCFLPAHSFYLPGVAPHDYLKGAKVELLVNALSSPETVMPFDYYYTQFHFCLPKNGPEPQSESLGSVLFGDRLFSSPFELRMAENTTCTHLCETSIDSWDAGFINEAIMEKYLINWQCSTHALVWYFIVRMVDGLPAAAKIRNEVDFYSTIGFPLGSITQDGKPVLNNHYEIYISYHSENMEKFRVVGVQVAPTSILASNGKNNCESTGSQSHLLLTVTPGESTPVSFSYSVKWIKSETPWGTRWDHYLFTTDTKIHWFSVVNSATVVFLLSGMVMMILLRALRRDIARYNEVDNQDAQEEFGWKIVHGDVFRAPPYRMLLSVFVGSGAQLGLMATVTVAFAALGFLSPSSRGSLTTVMLVFYVLFGFVSGYTSSRLYKLFGGEAWRQNVLMAAFLVPGTVFGISLILNFFLIGAKSSGAVPFGTLFALIALWSLVSAPLCLFGAYFGFKKARIEVPVRTNQIPRQIPDQPFYLKFLPSIMLGGILPFGAVFIELYFIMSSIWSNRVYYVFGFLMLVFFILALTCSLISILITYFQLCAENYHWWWRSFFGSGSAGAYMFIYGISYYITRMEVRDPASTILYFGWTLIMSMLFCILTGSIGFLASFYFVRKIYSAIKVD</sequence>
<organism evidence="8 9">
    <name type="scientific">Batrachochytrium dendrobatidis (strain JEL423)</name>
    <dbReference type="NCBI Taxonomy" id="403673"/>
    <lineage>
        <taxon>Eukaryota</taxon>
        <taxon>Fungi</taxon>
        <taxon>Fungi incertae sedis</taxon>
        <taxon>Chytridiomycota</taxon>
        <taxon>Chytridiomycota incertae sedis</taxon>
        <taxon>Chytridiomycetes</taxon>
        <taxon>Rhizophydiales</taxon>
        <taxon>Rhizophydiales incertae sedis</taxon>
        <taxon>Batrachochytrium</taxon>
    </lineage>
</organism>
<evidence type="ECO:0000256" key="5">
    <source>
        <dbReference type="ARBA" id="ARBA00022989"/>
    </source>
</evidence>
<keyword evidence="4 7" id="KW-0732">Signal</keyword>
<feature type="transmembrane region" description="Helical" evidence="7">
    <location>
        <begin position="369"/>
        <end position="389"/>
    </location>
</feature>
<reference evidence="8 9" key="2">
    <citation type="submission" date="2016-05" db="EMBL/GenBank/DDBJ databases">
        <title>Lineage-specific infection strategies underlie the spectrum of fungal disease in amphibians.</title>
        <authorList>
            <person name="Cuomo C.A."/>
            <person name="Farrer R.A."/>
            <person name="James T."/>
            <person name="Longcore J."/>
            <person name="Birren B."/>
        </authorList>
    </citation>
    <scope>NUCLEOTIDE SEQUENCE [LARGE SCALE GENOMIC DNA]</scope>
    <source>
        <strain evidence="8 9">JEL423</strain>
    </source>
</reference>
<evidence type="ECO:0000256" key="7">
    <source>
        <dbReference type="RuleBase" id="RU363079"/>
    </source>
</evidence>
<evidence type="ECO:0000256" key="3">
    <source>
        <dbReference type="ARBA" id="ARBA00022692"/>
    </source>
</evidence>
<dbReference type="GO" id="GO:0072657">
    <property type="term" value="P:protein localization to membrane"/>
    <property type="evidence" value="ECO:0007669"/>
    <property type="project" value="TreeGrafter"/>
</dbReference>
<keyword evidence="3 7" id="KW-0812">Transmembrane</keyword>
<dbReference type="Pfam" id="PF02990">
    <property type="entry name" value="EMP70"/>
    <property type="match status" value="1"/>
</dbReference>
<evidence type="ECO:0000256" key="1">
    <source>
        <dbReference type="ARBA" id="ARBA00004141"/>
    </source>
</evidence>
<feature type="transmembrane region" description="Helical" evidence="7">
    <location>
        <begin position="591"/>
        <end position="620"/>
    </location>
</feature>
<dbReference type="AlphaFoldDB" id="A0A177X042"/>
<evidence type="ECO:0000256" key="2">
    <source>
        <dbReference type="ARBA" id="ARBA00005227"/>
    </source>
</evidence>
<evidence type="ECO:0000313" key="9">
    <source>
        <dbReference type="Proteomes" id="UP000077115"/>
    </source>
</evidence>
<comment type="subcellular location">
    <subcellularLocation>
        <location evidence="1">Membrane</location>
        <topology evidence="1">Multi-pass membrane protein</topology>
    </subcellularLocation>
</comment>
<feature type="transmembrane region" description="Helical" evidence="7">
    <location>
        <begin position="269"/>
        <end position="291"/>
    </location>
</feature>
<dbReference type="GO" id="GO:0005737">
    <property type="term" value="C:cytoplasm"/>
    <property type="evidence" value="ECO:0007669"/>
    <property type="project" value="UniProtKB-ARBA"/>
</dbReference>
<feature type="transmembrane region" description="Helical" evidence="7">
    <location>
        <begin position="491"/>
        <end position="514"/>
    </location>
</feature>
<gene>
    <name evidence="8" type="ORF">BDEG_28198</name>
</gene>
<dbReference type="PANTHER" id="PTHR10766">
    <property type="entry name" value="TRANSMEMBRANE 9 SUPERFAMILY PROTEIN"/>
    <property type="match status" value="1"/>
</dbReference>
<dbReference type="GO" id="GO:0007034">
    <property type="term" value="P:vacuolar transport"/>
    <property type="evidence" value="ECO:0007669"/>
    <property type="project" value="TreeGrafter"/>
</dbReference>